<evidence type="ECO:0000313" key="2">
    <source>
        <dbReference type="EMBL" id="MFD1482603.1"/>
    </source>
</evidence>
<dbReference type="PANTHER" id="PTHR40086">
    <property type="entry name" value="PHOSPHOTRANSFERASE YTMP-RELATED"/>
    <property type="match status" value="1"/>
</dbReference>
<dbReference type="Gene3D" id="3.90.1200.10">
    <property type="match status" value="2"/>
</dbReference>
<dbReference type="RefSeq" id="WP_131578905.1">
    <property type="nucleotide sequence ID" value="NZ_CBCSAJ010000087.1"/>
</dbReference>
<organism evidence="2 3">
    <name type="scientific">Paracoccus nototheniae</name>
    <dbReference type="NCBI Taxonomy" id="2489002"/>
    <lineage>
        <taxon>Bacteria</taxon>
        <taxon>Pseudomonadati</taxon>
        <taxon>Pseudomonadota</taxon>
        <taxon>Alphaproteobacteria</taxon>
        <taxon>Rhodobacterales</taxon>
        <taxon>Paracoccaceae</taxon>
        <taxon>Paracoccus</taxon>
    </lineage>
</organism>
<dbReference type="InterPro" id="IPR002575">
    <property type="entry name" value="Aminoglycoside_PTrfase"/>
</dbReference>
<name>A0ABW4E0V6_9RHOB</name>
<evidence type="ECO:0000259" key="1">
    <source>
        <dbReference type="Pfam" id="PF01636"/>
    </source>
</evidence>
<keyword evidence="3" id="KW-1185">Reference proteome</keyword>
<dbReference type="PANTHER" id="PTHR40086:SF1">
    <property type="entry name" value="CELL CYCLE REGULATOR CCRZ"/>
    <property type="match status" value="1"/>
</dbReference>
<sequence>MLPPADRDIVARDPGLPGLALVLDAQAVSDLLGAPAQPVHLRYKPGVSCMATFRVGGDFVTLRALTRARFDADEIGPRRAALVRLLPQHAVIVLPPAADRRITALRKGVVPGDAMALRFKPERRLVLRRDKAMIKAMSRATWDRALQGARFGASMGGPAVLAVDEGHRLITTAWLQGTSAEAAPPATFARIGAALAALHRAKADLPRRAPSAPPAALADLERLAPHLSARIVQLRRSLALMLQDGAPVPCHGDFSADQVMLAPDGRLSFVDWDEACLTDPARDLGSFLARLDHDRLTGTATAGWAGDSASAFLQGYGSLPPHLPAHHASALAALATEGFRTRRPDWPDLARRLLDRAADILPPPDPLRIAADPAAMARLTGLAMDTATMIRLKPGKRALFDYDARLIGKLRLKGPDLRTPALHDRLRAAGLDGSDGTGVPAARGSVPALHLWLQDRVPGQVLTGLIALDGPTAPLYQTGRGLARLHGTDVGADRSWTMQDEVDVLQKALAPQMRNPGIPRFDIVAPDTPAPDIPASDILALLGHLSDAALALPAGPATGIHRDFYPDQVLIDGGRVWLLDLDLYAQGDPAVDLGNFLAHLDEFALRKGWAPAALKGQQDAFLAGYGSLRPVPGHVGLLRALSLARHIGMAARFADRRHTPRLIIAHLNAGLGAALTRNG</sequence>
<accession>A0ABW4E0V6</accession>
<proteinExistence type="predicted"/>
<dbReference type="EMBL" id="JBHTOQ010000031">
    <property type="protein sequence ID" value="MFD1482603.1"/>
    <property type="molecule type" value="Genomic_DNA"/>
</dbReference>
<dbReference type="Proteomes" id="UP001597302">
    <property type="component" value="Unassembled WGS sequence"/>
</dbReference>
<dbReference type="InterPro" id="IPR011009">
    <property type="entry name" value="Kinase-like_dom_sf"/>
</dbReference>
<reference evidence="3" key="1">
    <citation type="journal article" date="2019" name="Int. J. Syst. Evol. Microbiol.">
        <title>The Global Catalogue of Microorganisms (GCM) 10K type strain sequencing project: providing services to taxonomists for standard genome sequencing and annotation.</title>
        <authorList>
            <consortium name="The Broad Institute Genomics Platform"/>
            <consortium name="The Broad Institute Genome Sequencing Center for Infectious Disease"/>
            <person name="Wu L."/>
            <person name="Ma J."/>
        </authorList>
    </citation>
    <scope>NUCLEOTIDE SEQUENCE [LARGE SCALE GENOMIC DNA]</scope>
    <source>
        <strain evidence="3">CCM 8875</strain>
    </source>
</reference>
<protein>
    <submittedName>
        <fullName evidence="2">Phosphotransferase</fullName>
    </submittedName>
</protein>
<dbReference type="Pfam" id="PF01636">
    <property type="entry name" value="APH"/>
    <property type="match status" value="2"/>
</dbReference>
<dbReference type="InterPro" id="IPR052077">
    <property type="entry name" value="CcrZ_PhaseVar_Mediator"/>
</dbReference>
<feature type="domain" description="Aminoglycoside phosphotransferase" evidence="1">
    <location>
        <begin position="123"/>
        <end position="317"/>
    </location>
</feature>
<feature type="domain" description="Aminoglycoside phosphotransferase" evidence="1">
    <location>
        <begin position="450"/>
        <end position="630"/>
    </location>
</feature>
<comment type="caution">
    <text evidence="2">The sequence shown here is derived from an EMBL/GenBank/DDBJ whole genome shotgun (WGS) entry which is preliminary data.</text>
</comment>
<gene>
    <name evidence="2" type="ORF">ACFQ5P_15005</name>
</gene>
<evidence type="ECO:0000313" key="3">
    <source>
        <dbReference type="Proteomes" id="UP001597302"/>
    </source>
</evidence>
<dbReference type="SUPFAM" id="SSF56112">
    <property type="entry name" value="Protein kinase-like (PK-like)"/>
    <property type="match status" value="2"/>
</dbReference>